<evidence type="ECO:0000313" key="7">
    <source>
        <dbReference type="EMBL" id="CAF3406162.1"/>
    </source>
</evidence>
<dbReference type="GO" id="GO:0004930">
    <property type="term" value="F:G protein-coupled receptor activity"/>
    <property type="evidence" value="ECO:0007669"/>
    <property type="project" value="InterPro"/>
</dbReference>
<feature type="transmembrane region" description="Helical" evidence="5">
    <location>
        <begin position="38"/>
        <end position="60"/>
    </location>
</feature>
<keyword evidence="4 5" id="KW-0472">Membrane</keyword>
<dbReference type="Pfam" id="PF00001">
    <property type="entry name" value="7tm_1"/>
    <property type="match status" value="1"/>
</dbReference>
<dbReference type="EMBL" id="CAJNYU010001035">
    <property type="protein sequence ID" value="CAF3406162.1"/>
    <property type="molecule type" value="Genomic_DNA"/>
</dbReference>
<dbReference type="EMBL" id="CAJOBQ010002302">
    <property type="protein sequence ID" value="CAF4551798.1"/>
    <property type="molecule type" value="Genomic_DNA"/>
</dbReference>
<evidence type="ECO:0000313" key="9">
    <source>
        <dbReference type="Proteomes" id="UP000663869"/>
    </source>
</evidence>
<keyword evidence="2 5" id="KW-0812">Transmembrane</keyword>
<feature type="transmembrane region" description="Helical" evidence="5">
    <location>
        <begin position="165"/>
        <end position="187"/>
    </location>
</feature>
<feature type="transmembrane region" description="Helical" evidence="5">
    <location>
        <begin position="119"/>
        <end position="139"/>
    </location>
</feature>
<dbReference type="InterPro" id="IPR000276">
    <property type="entry name" value="GPCR_Rhodpsn"/>
</dbReference>
<organism evidence="7 9">
    <name type="scientific">Rotaria socialis</name>
    <dbReference type="NCBI Taxonomy" id="392032"/>
    <lineage>
        <taxon>Eukaryota</taxon>
        <taxon>Metazoa</taxon>
        <taxon>Spiralia</taxon>
        <taxon>Gnathifera</taxon>
        <taxon>Rotifera</taxon>
        <taxon>Eurotatoria</taxon>
        <taxon>Bdelloidea</taxon>
        <taxon>Philodinida</taxon>
        <taxon>Philodinidae</taxon>
        <taxon>Rotaria</taxon>
    </lineage>
</organism>
<proteinExistence type="predicted"/>
<feature type="transmembrane region" description="Helical" evidence="5">
    <location>
        <begin position="291"/>
        <end position="310"/>
    </location>
</feature>
<comment type="subcellular location">
    <subcellularLocation>
        <location evidence="1">Membrane</location>
    </subcellularLocation>
</comment>
<name>A0A818ALW5_9BILA</name>
<dbReference type="InterPro" id="IPR017452">
    <property type="entry name" value="GPCR_Rhodpsn_7TM"/>
</dbReference>
<reference evidence="7" key="1">
    <citation type="submission" date="2021-02" db="EMBL/GenBank/DDBJ databases">
        <authorList>
            <person name="Nowell W R."/>
        </authorList>
    </citation>
    <scope>NUCLEOTIDE SEQUENCE</scope>
</reference>
<evidence type="ECO:0000259" key="6">
    <source>
        <dbReference type="PROSITE" id="PS50262"/>
    </source>
</evidence>
<feature type="transmembrane region" description="Helical" evidence="5">
    <location>
        <begin position="80"/>
        <end position="98"/>
    </location>
</feature>
<gene>
    <name evidence="7" type="ORF">FME351_LOCUS9534</name>
    <name evidence="8" type="ORF">TSG867_LOCUS24706</name>
</gene>
<feature type="domain" description="G-protein coupled receptors family 1 profile" evidence="6">
    <location>
        <begin position="18"/>
        <end position="294"/>
    </location>
</feature>
<accession>A0A818ALW5</accession>
<sequence>MEFNRSLAVFIFMFGVVGNILNILVLSQRSYRSNSCAWLFLVLSIVNLVSLISGLITIMIDGWTTNPTDYIGVLCKLRAFLVFSTRTIAMWLMVLATTDRWLLSNMNAHRRQQSSLKNAQFWAAIIVILSVALYAQQLYCYEANLTDTPLKCYGKTVVCRYLTDLSLAIITVSIPILLMILFGSLIISNVRQSQHRIQTLQLGSAGASTKRPLGSHSENSVGKFRQKTDRSLLRMLFSQVILTGIFTFPLCLDKFYSSFSGDQGSPLVLATNAFVYDLAILAYDISNGITFYVYTLCGGTVFRKALYEFIMSMKFKMRCH</sequence>
<comment type="caution">
    <text evidence="7">The sequence shown here is derived from an EMBL/GenBank/DDBJ whole genome shotgun (WGS) entry which is preliminary data.</text>
</comment>
<keyword evidence="3 5" id="KW-1133">Transmembrane helix</keyword>
<dbReference type="InterPro" id="IPR052954">
    <property type="entry name" value="GPCR-Ligand_Int"/>
</dbReference>
<evidence type="ECO:0000256" key="4">
    <source>
        <dbReference type="ARBA" id="ARBA00023136"/>
    </source>
</evidence>
<feature type="transmembrane region" description="Helical" evidence="5">
    <location>
        <begin position="6"/>
        <end position="26"/>
    </location>
</feature>
<dbReference type="GO" id="GO:0016020">
    <property type="term" value="C:membrane"/>
    <property type="evidence" value="ECO:0007669"/>
    <property type="project" value="UniProtKB-SubCell"/>
</dbReference>
<dbReference type="Proteomes" id="UP000663869">
    <property type="component" value="Unassembled WGS sequence"/>
</dbReference>
<evidence type="ECO:0000256" key="3">
    <source>
        <dbReference type="ARBA" id="ARBA00022989"/>
    </source>
</evidence>
<dbReference type="AlphaFoldDB" id="A0A818ALW5"/>
<evidence type="ECO:0000313" key="8">
    <source>
        <dbReference type="EMBL" id="CAF4551798.1"/>
    </source>
</evidence>
<dbReference type="PANTHER" id="PTHR46641">
    <property type="entry name" value="FMRFAMIDE RECEPTOR-RELATED"/>
    <property type="match status" value="1"/>
</dbReference>
<dbReference type="SUPFAM" id="SSF81321">
    <property type="entry name" value="Family A G protein-coupled receptor-like"/>
    <property type="match status" value="1"/>
</dbReference>
<dbReference type="PROSITE" id="PS50262">
    <property type="entry name" value="G_PROTEIN_RECEP_F1_2"/>
    <property type="match status" value="1"/>
</dbReference>
<evidence type="ECO:0000256" key="5">
    <source>
        <dbReference type="SAM" id="Phobius"/>
    </source>
</evidence>
<dbReference type="Gene3D" id="1.20.1070.10">
    <property type="entry name" value="Rhodopsin 7-helix transmembrane proteins"/>
    <property type="match status" value="1"/>
</dbReference>
<protein>
    <recommendedName>
        <fullName evidence="6">G-protein coupled receptors family 1 profile domain-containing protein</fullName>
    </recommendedName>
</protein>
<dbReference type="Proteomes" id="UP000663862">
    <property type="component" value="Unassembled WGS sequence"/>
</dbReference>
<evidence type="ECO:0000256" key="1">
    <source>
        <dbReference type="ARBA" id="ARBA00004370"/>
    </source>
</evidence>
<evidence type="ECO:0000256" key="2">
    <source>
        <dbReference type="ARBA" id="ARBA00022692"/>
    </source>
</evidence>
<dbReference type="PANTHER" id="PTHR46641:SF25">
    <property type="entry name" value="CNMAMIDE RECEPTOR-RELATED"/>
    <property type="match status" value="1"/>
</dbReference>
<feature type="transmembrane region" description="Helical" evidence="5">
    <location>
        <begin position="232"/>
        <end position="250"/>
    </location>
</feature>